<organism evidence="1 2">
    <name type="scientific">Albula glossodonta</name>
    <name type="common">roundjaw bonefish</name>
    <dbReference type="NCBI Taxonomy" id="121402"/>
    <lineage>
        <taxon>Eukaryota</taxon>
        <taxon>Metazoa</taxon>
        <taxon>Chordata</taxon>
        <taxon>Craniata</taxon>
        <taxon>Vertebrata</taxon>
        <taxon>Euteleostomi</taxon>
        <taxon>Actinopterygii</taxon>
        <taxon>Neopterygii</taxon>
        <taxon>Teleostei</taxon>
        <taxon>Albuliformes</taxon>
        <taxon>Albulidae</taxon>
        <taxon>Albula</taxon>
    </lineage>
</organism>
<reference evidence="1" key="1">
    <citation type="thesis" date="2021" institute="BYU ScholarsArchive" country="Provo, UT, USA">
        <title>Applications of and Algorithms for Genome Assembly and Genomic Analyses with an Emphasis on Marine Teleosts.</title>
        <authorList>
            <person name="Pickett B.D."/>
        </authorList>
    </citation>
    <scope>NUCLEOTIDE SEQUENCE</scope>
    <source>
        <strain evidence="1">HI-2016</strain>
    </source>
</reference>
<feature type="non-terminal residue" evidence="1">
    <location>
        <position position="1"/>
    </location>
</feature>
<name>A0A8T2MR85_9TELE</name>
<gene>
    <name evidence="1" type="ORF">JZ751_030011</name>
</gene>
<dbReference type="EMBL" id="JAFBMS010000984">
    <property type="protein sequence ID" value="KAG9329710.1"/>
    <property type="molecule type" value="Genomic_DNA"/>
</dbReference>
<proteinExistence type="predicted"/>
<comment type="caution">
    <text evidence="1">The sequence shown here is derived from an EMBL/GenBank/DDBJ whole genome shotgun (WGS) entry which is preliminary data.</text>
</comment>
<dbReference type="AlphaFoldDB" id="A0A8T2MR85"/>
<evidence type="ECO:0000313" key="1">
    <source>
        <dbReference type="EMBL" id="KAG9329710.1"/>
    </source>
</evidence>
<evidence type="ECO:0000313" key="2">
    <source>
        <dbReference type="Proteomes" id="UP000824540"/>
    </source>
</evidence>
<keyword evidence="2" id="KW-1185">Reference proteome</keyword>
<sequence length="82" mass="9051">MTAAIHLNLPPLRPLPPPGLALMPNCEDHMRSLLITTPPASLPAPLRLDFTVGQIDSLEQWIQWDGVIQWDRGRCLTSEGLG</sequence>
<dbReference type="Proteomes" id="UP000824540">
    <property type="component" value="Unassembled WGS sequence"/>
</dbReference>
<accession>A0A8T2MR85</accession>
<protein>
    <submittedName>
        <fullName evidence="1">Uncharacterized protein</fullName>
    </submittedName>
</protein>